<reference evidence="1" key="2">
    <citation type="journal article" date="2007" name="Science">
        <title>Draft genome sequence of the sexually transmitted pathogen Trichomonas vaginalis.</title>
        <authorList>
            <person name="Carlton J.M."/>
            <person name="Hirt R.P."/>
            <person name="Silva J.C."/>
            <person name="Delcher A.L."/>
            <person name="Schatz M."/>
            <person name="Zhao Q."/>
            <person name="Wortman J.R."/>
            <person name="Bidwell S.L."/>
            <person name="Alsmark U.C.M."/>
            <person name="Besteiro S."/>
            <person name="Sicheritz-Ponten T."/>
            <person name="Noel C.J."/>
            <person name="Dacks J.B."/>
            <person name="Foster P.G."/>
            <person name="Simillion C."/>
            <person name="Van de Peer Y."/>
            <person name="Miranda-Saavedra D."/>
            <person name="Barton G.J."/>
            <person name="Westrop G.D."/>
            <person name="Mueller S."/>
            <person name="Dessi D."/>
            <person name="Fiori P.L."/>
            <person name="Ren Q."/>
            <person name="Paulsen I."/>
            <person name="Zhang H."/>
            <person name="Bastida-Corcuera F.D."/>
            <person name="Simoes-Barbosa A."/>
            <person name="Brown M.T."/>
            <person name="Hayes R.D."/>
            <person name="Mukherjee M."/>
            <person name="Okumura C.Y."/>
            <person name="Schneider R."/>
            <person name="Smith A.J."/>
            <person name="Vanacova S."/>
            <person name="Villalvazo M."/>
            <person name="Haas B.J."/>
            <person name="Pertea M."/>
            <person name="Feldblyum T.V."/>
            <person name="Utterback T.R."/>
            <person name="Shu C.L."/>
            <person name="Osoegawa K."/>
            <person name="de Jong P.J."/>
            <person name="Hrdy I."/>
            <person name="Horvathova L."/>
            <person name="Zubacova Z."/>
            <person name="Dolezal P."/>
            <person name="Malik S.B."/>
            <person name="Logsdon J.M. Jr."/>
            <person name="Henze K."/>
            <person name="Gupta A."/>
            <person name="Wang C.C."/>
            <person name="Dunne R.L."/>
            <person name="Upcroft J.A."/>
            <person name="Upcroft P."/>
            <person name="White O."/>
            <person name="Salzberg S.L."/>
            <person name="Tang P."/>
            <person name="Chiu C.-H."/>
            <person name="Lee Y.-S."/>
            <person name="Embley T.M."/>
            <person name="Coombs G.H."/>
            <person name="Mottram J.C."/>
            <person name="Tachezy J."/>
            <person name="Fraser-Liggett C.M."/>
            <person name="Johnson P.J."/>
        </authorList>
    </citation>
    <scope>NUCLEOTIDE SEQUENCE [LARGE SCALE GENOMIC DNA]</scope>
    <source>
        <strain evidence="1">G3</strain>
    </source>
</reference>
<gene>
    <name evidence="1" type="ORF">TVAG_452080</name>
</gene>
<name>A2DJT0_TRIV3</name>
<reference evidence="1" key="1">
    <citation type="submission" date="2006-10" db="EMBL/GenBank/DDBJ databases">
        <authorList>
            <person name="Amadeo P."/>
            <person name="Zhao Q."/>
            <person name="Wortman J."/>
            <person name="Fraser-Liggett C."/>
            <person name="Carlton J."/>
        </authorList>
    </citation>
    <scope>NUCLEOTIDE SEQUENCE</scope>
    <source>
        <strain evidence="1">G3</strain>
    </source>
</reference>
<dbReference type="KEGG" id="tva:5464811"/>
<dbReference type="AlphaFoldDB" id="A2DJT0"/>
<dbReference type="RefSeq" id="XP_001580280.1">
    <property type="nucleotide sequence ID" value="XM_001580230.1"/>
</dbReference>
<dbReference type="VEuPathDB" id="TrichDB:TVAG_452080"/>
<proteinExistence type="predicted"/>
<evidence type="ECO:0000313" key="2">
    <source>
        <dbReference type="Proteomes" id="UP000001542"/>
    </source>
</evidence>
<dbReference type="VEuPathDB" id="TrichDB:TVAGG3_0290100"/>
<sequence>MLRLPSLDHHLDVYMAKNRIDSLTLINNYIDFSSQKNFLSTLVSNTMPIYNPAIHYFPLNSNQCVFNRFLFSPLNPLANTLKDFTSTFIEYPKLQFSKRINILFQKFTEKYEITDKSHIPIIFLYFMRAIYDNCVYPKPEYFFGFKDQLVNPSFFDELLQSEINVPSNIQIDDRHITNRQFIETHPLLIRASQEVIGCSFHNCPLDIIYEIHNALNFVCNCFKESGLLDFDSAFSFFFMAVIYSGSPLFISSVEFVESFVKCEQLCGEFSSAFMMMSAAKAQLVTAVQRKNMLI</sequence>
<dbReference type="InParanoid" id="A2DJT0"/>
<organism evidence="1 2">
    <name type="scientific">Trichomonas vaginalis (strain ATCC PRA-98 / G3)</name>
    <dbReference type="NCBI Taxonomy" id="412133"/>
    <lineage>
        <taxon>Eukaryota</taxon>
        <taxon>Metamonada</taxon>
        <taxon>Parabasalia</taxon>
        <taxon>Trichomonadida</taxon>
        <taxon>Trichomonadidae</taxon>
        <taxon>Trichomonas</taxon>
    </lineage>
</organism>
<evidence type="ECO:0008006" key="3">
    <source>
        <dbReference type="Google" id="ProtNLM"/>
    </source>
</evidence>
<dbReference type="Gene3D" id="1.20.1050.80">
    <property type="entry name" value="VPS9 domain"/>
    <property type="match status" value="1"/>
</dbReference>
<dbReference type="SUPFAM" id="SSF109993">
    <property type="entry name" value="VPS9 domain"/>
    <property type="match status" value="1"/>
</dbReference>
<evidence type="ECO:0000313" key="1">
    <source>
        <dbReference type="EMBL" id="EAY19294.1"/>
    </source>
</evidence>
<accession>A2DJT0</accession>
<protein>
    <recommendedName>
        <fullName evidence="3">VPS9 domain-containing protein</fullName>
    </recommendedName>
</protein>
<dbReference type="InterPro" id="IPR037191">
    <property type="entry name" value="VPS9_dom_sf"/>
</dbReference>
<keyword evidence="2" id="KW-1185">Reference proteome</keyword>
<dbReference type="EMBL" id="DS113209">
    <property type="protein sequence ID" value="EAY19294.1"/>
    <property type="molecule type" value="Genomic_DNA"/>
</dbReference>
<dbReference type="SMR" id="A2DJT0"/>
<dbReference type="Proteomes" id="UP000001542">
    <property type="component" value="Unassembled WGS sequence"/>
</dbReference>